<sequence length="194" mass="21667">MYVRNKWLRWRDWRPRLRNFFSTLPGQDTARRPQADQAARLSLAAYGYELALDAGTVGQDYYNEQALDTLESRQEVMATSQSNQEFITAVERCLFIVNLEDAAPESATERASVFLLDDNSNRWLDKTLAFIVCANGVSAIWGENTMVDGTTFGGLIKALATDEFDETSNGEVTEPAVTGSDFQHLPCTIPPDSQ</sequence>
<dbReference type="Proteomes" id="UP001638806">
    <property type="component" value="Unassembled WGS sequence"/>
</dbReference>
<gene>
    <name evidence="1" type="ORF">ACCO45_000341</name>
</gene>
<keyword evidence="2" id="KW-1185">Reference proteome</keyword>
<accession>A0ACC4E3Y6</accession>
<evidence type="ECO:0000313" key="1">
    <source>
        <dbReference type="EMBL" id="KAL3963337.1"/>
    </source>
</evidence>
<evidence type="ECO:0000313" key="2">
    <source>
        <dbReference type="Proteomes" id="UP001638806"/>
    </source>
</evidence>
<comment type="caution">
    <text evidence="1">The sequence shown here is derived from an EMBL/GenBank/DDBJ whole genome shotgun (WGS) entry which is preliminary data.</text>
</comment>
<dbReference type="EMBL" id="JBGNUJ010000002">
    <property type="protein sequence ID" value="KAL3963337.1"/>
    <property type="molecule type" value="Genomic_DNA"/>
</dbReference>
<reference evidence="1" key="1">
    <citation type="submission" date="2024-12" db="EMBL/GenBank/DDBJ databases">
        <title>Comparative genomics and development of molecular markers within Purpureocillium lilacinum and among Purpureocillium species.</title>
        <authorList>
            <person name="Yeh Z.-Y."/>
            <person name="Ni N.-T."/>
            <person name="Lo P.-H."/>
            <person name="Mushyakhwo K."/>
            <person name="Lin C.-F."/>
            <person name="Nai Y.-S."/>
        </authorList>
    </citation>
    <scope>NUCLEOTIDE SEQUENCE</scope>
    <source>
        <strain evidence="1">NCHU-NPUST-175</strain>
    </source>
</reference>
<proteinExistence type="predicted"/>
<organism evidence="1 2">
    <name type="scientific">Purpureocillium lilacinum</name>
    <name type="common">Paecilomyces lilacinus</name>
    <dbReference type="NCBI Taxonomy" id="33203"/>
    <lineage>
        <taxon>Eukaryota</taxon>
        <taxon>Fungi</taxon>
        <taxon>Dikarya</taxon>
        <taxon>Ascomycota</taxon>
        <taxon>Pezizomycotina</taxon>
        <taxon>Sordariomycetes</taxon>
        <taxon>Hypocreomycetidae</taxon>
        <taxon>Hypocreales</taxon>
        <taxon>Ophiocordycipitaceae</taxon>
        <taxon>Purpureocillium</taxon>
    </lineage>
</organism>
<name>A0ACC4E3Y6_PURLI</name>
<protein>
    <submittedName>
        <fullName evidence="1">Uncharacterized protein</fullName>
    </submittedName>
</protein>